<dbReference type="EnsemblMetazoa" id="AGAP029958.R19">
    <property type="protein sequence ID" value="AGAP029958.P19"/>
    <property type="gene ID" value="AGAP029958"/>
</dbReference>
<proteinExistence type="predicted"/>
<evidence type="ECO:0008006" key="3">
    <source>
        <dbReference type="Google" id="ProtNLM"/>
    </source>
</evidence>
<dbReference type="EMBL" id="AAAB01008957">
    <property type="status" value="NOT_ANNOTATED_CDS"/>
    <property type="molecule type" value="Genomic_DNA"/>
</dbReference>
<dbReference type="Proteomes" id="UP000007062">
    <property type="component" value="Chromosome 3L"/>
</dbReference>
<evidence type="ECO:0000313" key="1">
    <source>
        <dbReference type="EnsemblMetazoa" id="AGAP029958.P19"/>
    </source>
</evidence>
<organism evidence="1 2">
    <name type="scientific">Anopheles gambiae</name>
    <name type="common">African malaria mosquito</name>
    <dbReference type="NCBI Taxonomy" id="7165"/>
    <lineage>
        <taxon>Eukaryota</taxon>
        <taxon>Metazoa</taxon>
        <taxon>Ecdysozoa</taxon>
        <taxon>Arthropoda</taxon>
        <taxon>Hexapoda</taxon>
        <taxon>Insecta</taxon>
        <taxon>Pterygota</taxon>
        <taxon>Neoptera</taxon>
        <taxon>Endopterygota</taxon>
        <taxon>Diptera</taxon>
        <taxon>Nematocera</taxon>
        <taxon>Culicoidea</taxon>
        <taxon>Culicidae</taxon>
        <taxon>Anophelinae</taxon>
        <taxon>Anopheles</taxon>
    </lineage>
</organism>
<reference evidence="1 2" key="2">
    <citation type="journal article" date="2004" name="Trends Parasitol.">
        <title>The Anopheles gambiae genome: an update.</title>
        <authorList>
            <person name="Mongin E."/>
            <person name="Louis C."/>
            <person name="Holt R.A."/>
            <person name="Birney E."/>
            <person name="Collins F.H."/>
        </authorList>
    </citation>
    <scope>NUCLEOTIDE SEQUENCE [LARGE SCALE GENOMIC DNA]</scope>
    <source>
        <strain evidence="1 2">PEST</strain>
    </source>
</reference>
<reference evidence="1" key="3">
    <citation type="submission" date="2025-05" db="UniProtKB">
        <authorList>
            <consortium name="EnsemblMetazoa"/>
        </authorList>
    </citation>
    <scope>IDENTIFICATION</scope>
    <source>
        <strain evidence="1">PEST</strain>
    </source>
</reference>
<evidence type="ECO:0000313" key="2">
    <source>
        <dbReference type="Proteomes" id="UP000007062"/>
    </source>
</evidence>
<keyword evidence="2" id="KW-1185">Reference proteome</keyword>
<accession>A0ABK8G7P0</accession>
<reference evidence="1 2" key="1">
    <citation type="journal article" date="2002" name="Science">
        <title>The genome sequence of the malaria mosquito Anopheles gambiae.</title>
        <authorList>
            <person name="Holt R.A."/>
            <person name="Subramanian G.M."/>
            <person name="Halpern A."/>
            <person name="Sutton G.G."/>
            <person name="Charlab R."/>
            <person name="Nusskern D.R."/>
            <person name="Wincker P."/>
            <person name="Clark A.G."/>
            <person name="Ribeiro J.M."/>
            <person name="Wides R."/>
            <person name="Salzberg S.L."/>
            <person name="Loftus B."/>
            <person name="Yandell M."/>
            <person name="Majoros W.H."/>
            <person name="Rusch D.B."/>
            <person name="Lai Z."/>
            <person name="Kraft C.L."/>
            <person name="Abril J.F."/>
            <person name="Anthouard V."/>
            <person name="Arensburger P."/>
            <person name="Atkinson P.W."/>
            <person name="Baden H."/>
            <person name="de Berardinis V."/>
            <person name="Baldwin D."/>
            <person name="Benes V."/>
            <person name="Biedler J."/>
            <person name="Blass C."/>
            <person name="Bolanos R."/>
            <person name="Boscus D."/>
            <person name="Barnstead M."/>
            <person name="Cai S."/>
            <person name="Center A."/>
            <person name="Chaturverdi K."/>
            <person name="Christophides G.K."/>
            <person name="Chrystal M.A."/>
            <person name="Clamp M."/>
            <person name="Cravchik A."/>
            <person name="Curwen V."/>
            <person name="Dana A."/>
            <person name="Delcher A."/>
            <person name="Dew I."/>
            <person name="Evans C.A."/>
            <person name="Flanigan M."/>
            <person name="Grundschober-Freimoser A."/>
            <person name="Friedli L."/>
            <person name="Gu Z."/>
            <person name="Guan P."/>
            <person name="Guigo R."/>
            <person name="Hillenmeyer M.E."/>
            <person name="Hladun S.L."/>
            <person name="Hogan J.R."/>
            <person name="Hong Y.S."/>
            <person name="Hoover J."/>
            <person name="Jaillon O."/>
            <person name="Ke Z."/>
            <person name="Kodira C."/>
            <person name="Kokoza E."/>
            <person name="Koutsos A."/>
            <person name="Letunic I."/>
            <person name="Levitsky A."/>
            <person name="Liang Y."/>
            <person name="Lin J.J."/>
            <person name="Lobo N.F."/>
            <person name="Lopez J.R."/>
            <person name="Malek J.A."/>
            <person name="McIntosh T.C."/>
            <person name="Meister S."/>
            <person name="Miller J."/>
            <person name="Mobarry C."/>
            <person name="Mongin E."/>
            <person name="Murphy S.D."/>
            <person name="O'Brochta D.A."/>
            <person name="Pfannkoch C."/>
            <person name="Qi R."/>
            <person name="Regier M.A."/>
            <person name="Remington K."/>
            <person name="Shao H."/>
            <person name="Sharakhova M.V."/>
            <person name="Sitter C.D."/>
            <person name="Shetty J."/>
            <person name="Smith T.J."/>
            <person name="Strong R."/>
            <person name="Sun J."/>
            <person name="Thomasova D."/>
            <person name="Ton L.Q."/>
            <person name="Topalis P."/>
            <person name="Tu Z."/>
            <person name="Unger M.F."/>
            <person name="Walenz B."/>
            <person name="Wang A."/>
            <person name="Wang J."/>
            <person name="Wang M."/>
            <person name="Wang X."/>
            <person name="Woodford K.J."/>
            <person name="Wortman J.R."/>
            <person name="Wu M."/>
            <person name="Yao A."/>
            <person name="Zdobnov E.M."/>
            <person name="Zhang H."/>
            <person name="Zhao Q."/>
            <person name="Zhao S."/>
            <person name="Zhu S.C."/>
            <person name="Zhimulev I."/>
            <person name="Coluzzi M."/>
            <person name="della Torre A."/>
            <person name="Roth C.W."/>
            <person name="Louis C."/>
            <person name="Kalush F."/>
            <person name="Mural R.J."/>
            <person name="Myers E.W."/>
            <person name="Adams M.D."/>
            <person name="Smith H.O."/>
            <person name="Broder S."/>
            <person name="Gardner M.J."/>
            <person name="Fraser C.M."/>
            <person name="Birney E."/>
            <person name="Bork P."/>
            <person name="Brey P.T."/>
            <person name="Venter J.C."/>
            <person name="Weissenbach J."/>
            <person name="Kafatos F.C."/>
            <person name="Collins F.H."/>
            <person name="Hoffman S.L."/>
        </authorList>
    </citation>
    <scope>NUCLEOTIDE SEQUENCE [LARGE SCALE GENOMIC DNA]</scope>
    <source>
        <strain evidence="1 2">PEST</strain>
    </source>
</reference>
<sequence length="73" mass="8173">MWGSDARFLVSPTFLVYVLRSLANLLSYRCMHHSSSLPVGIIFKVGDGKKLFSSFTILSVQHNSATKQRTGLR</sequence>
<protein>
    <recommendedName>
        <fullName evidence="3">Secreted protein</fullName>
    </recommendedName>
</protein>
<name>A0ABK8G7P0_ANOGA</name>